<keyword evidence="1" id="KW-0175">Coiled coil</keyword>
<dbReference type="Pfam" id="PF26633">
    <property type="entry name" value="DUF8206"/>
    <property type="match status" value="1"/>
</dbReference>
<dbReference type="InterPro" id="IPR027417">
    <property type="entry name" value="P-loop_NTPase"/>
</dbReference>
<organism evidence="4 5">
    <name type="scientific">Globodera pallida</name>
    <name type="common">Potato cyst nematode worm</name>
    <name type="synonym">Heterodera pallida</name>
    <dbReference type="NCBI Taxonomy" id="36090"/>
    <lineage>
        <taxon>Eukaryota</taxon>
        <taxon>Metazoa</taxon>
        <taxon>Ecdysozoa</taxon>
        <taxon>Nematoda</taxon>
        <taxon>Chromadorea</taxon>
        <taxon>Rhabditida</taxon>
        <taxon>Tylenchina</taxon>
        <taxon>Tylenchomorpha</taxon>
        <taxon>Tylenchoidea</taxon>
        <taxon>Heteroderidae</taxon>
        <taxon>Heteroderinae</taxon>
        <taxon>Globodera</taxon>
    </lineage>
</organism>
<feature type="compositionally biased region" description="Low complexity" evidence="2">
    <location>
        <begin position="1618"/>
        <end position="1637"/>
    </location>
</feature>
<feature type="compositionally biased region" description="Basic residues" evidence="2">
    <location>
        <begin position="1552"/>
        <end position="1574"/>
    </location>
</feature>
<dbReference type="CDD" id="cd00882">
    <property type="entry name" value="Ras_like_GTPase"/>
    <property type="match status" value="1"/>
</dbReference>
<evidence type="ECO:0000256" key="2">
    <source>
        <dbReference type="SAM" id="MobiDB-lite"/>
    </source>
</evidence>
<feature type="region of interest" description="Disordered" evidence="2">
    <location>
        <begin position="1482"/>
        <end position="1503"/>
    </location>
</feature>
<evidence type="ECO:0000256" key="1">
    <source>
        <dbReference type="SAM" id="Coils"/>
    </source>
</evidence>
<dbReference type="PROSITE" id="PS00675">
    <property type="entry name" value="SIGMA54_INTERACT_1"/>
    <property type="match status" value="1"/>
</dbReference>
<proteinExistence type="predicted"/>
<evidence type="ECO:0000259" key="3">
    <source>
        <dbReference type="Pfam" id="PF26633"/>
    </source>
</evidence>
<feature type="compositionally biased region" description="Polar residues" evidence="2">
    <location>
        <begin position="60"/>
        <end position="72"/>
    </location>
</feature>
<protein>
    <submittedName>
        <fullName evidence="5">G domain-containing protein</fullName>
    </submittedName>
</protein>
<feature type="coiled-coil region" evidence="1">
    <location>
        <begin position="1407"/>
        <end position="1437"/>
    </location>
</feature>
<feature type="compositionally biased region" description="Low complexity" evidence="2">
    <location>
        <begin position="43"/>
        <end position="59"/>
    </location>
</feature>
<feature type="region of interest" description="Disordered" evidence="2">
    <location>
        <begin position="43"/>
        <end position="79"/>
    </location>
</feature>
<evidence type="ECO:0000313" key="4">
    <source>
        <dbReference type="Proteomes" id="UP000050741"/>
    </source>
</evidence>
<dbReference type="PANTHER" id="PTHR32046:SF11">
    <property type="entry name" value="IMMUNE-ASSOCIATED NUCLEOTIDE-BINDING PROTEIN 10-LIKE"/>
    <property type="match status" value="1"/>
</dbReference>
<feature type="region of interest" description="Disordered" evidence="2">
    <location>
        <begin position="1541"/>
        <end position="1592"/>
    </location>
</feature>
<evidence type="ECO:0000313" key="5">
    <source>
        <dbReference type="WBParaSite" id="GPLIN_001148000"/>
    </source>
</evidence>
<dbReference type="Proteomes" id="UP000050741">
    <property type="component" value="Unassembled WGS sequence"/>
</dbReference>
<reference evidence="4" key="1">
    <citation type="submission" date="2014-05" db="EMBL/GenBank/DDBJ databases">
        <title>The genome and life-stage specific transcriptomes of Globodera pallida elucidate key aspects of plant parasitism by a cyst nematode.</title>
        <authorList>
            <person name="Cotton J.A."/>
            <person name="Lilley C.J."/>
            <person name="Jones L.M."/>
            <person name="Kikuchi T."/>
            <person name="Reid A.J."/>
            <person name="Thorpe P."/>
            <person name="Tsai I.J."/>
            <person name="Beasley H."/>
            <person name="Blok V."/>
            <person name="Cock P.J.A."/>
            <person name="Van den Akker S.E."/>
            <person name="Holroyd N."/>
            <person name="Hunt M."/>
            <person name="Mantelin S."/>
            <person name="Naghra H."/>
            <person name="Pain A."/>
            <person name="Palomares-Rius J.E."/>
            <person name="Zarowiecki M."/>
            <person name="Berriman M."/>
            <person name="Jones J.T."/>
            <person name="Urwin P.E."/>
        </authorList>
    </citation>
    <scope>NUCLEOTIDE SEQUENCE [LARGE SCALE GENOMIC DNA]</scope>
    <source>
        <strain evidence="4">Lindley</strain>
    </source>
</reference>
<dbReference type="InterPro" id="IPR025662">
    <property type="entry name" value="Sigma_54_int_dom_ATP-bd_1"/>
</dbReference>
<feature type="domain" description="DUF8206" evidence="3">
    <location>
        <begin position="1243"/>
        <end position="1319"/>
    </location>
</feature>
<dbReference type="SUPFAM" id="SSF52540">
    <property type="entry name" value="P-loop containing nucleoside triphosphate hydrolases"/>
    <property type="match status" value="1"/>
</dbReference>
<dbReference type="InterPro" id="IPR058519">
    <property type="entry name" value="DUF8206"/>
</dbReference>
<dbReference type="WBParaSite" id="GPLIN_001148000">
    <property type="protein sequence ID" value="GPLIN_001148000"/>
    <property type="gene ID" value="GPLIN_001148000"/>
</dbReference>
<sequence>MYVFDAVTVAAWPTRKSQRRKMSMTNPIFRVALEPNCLLSTNKKTSASSTNSLATKASSGSGSSDCQGTQGDRNPKLHDKQARFHTLYEVIRDGIEIGNDGIEIGNVVTEIGNDGIEIGNDGIEIGNDGTEVGNDPVTATLQHDQLSEHQQQPITNGRPTGKKKPHAVVEVERKDKSTVRHKYKFVVKEVKPFSASAGHEQHCNPTVEHMMQTLLTKQLAMSMEQLTEKFDLQLQLLDNEEEPAEFFDINPREWCAERVKDRGRYKVLLSLKLDNNSVSPIVGAGKNVPENVGGERLCDDGDVPMSEQQNANNDREPIDRFLLSGKGHLGNLYNVLTDNFVTSNFLGFMRSYTEQSLPTQGNDVVEIVHLDSLEECTKMLGTEQKLSVISRLARLDDVVISLNLDDPEVRNSMLQQNPQKDATHFVGSTCFGSLVAAIVTFDQQTFGMEAVKKLAMEHIRGCPMTSLDTDTLNSLNSSVRISMFVDPSIGSGGTDLEFLHGLDVFVESTKKTLDDGLGGGYPISFSLIPLSDIFDDKSLHTFLPTSVIDYGLVEWIQSCAQFVEHFELKLRKAGQSLKENAFSLSVHQCDDLRQMFQHCEKEKAAIDDMLKNCVINLRKGQGVAKAERSTEALELAVKQFVEYKRDLLKHCDQMLQPRMEILRELASKGVQYIGRGNRRLADVLLGNGGSSTNASSTLHFVLLYSESRTSHPVAAGVLFSQHDGERLNRQCLGQLEQMAGRGKSCIFVDLDVLEATACEELPQDILALDGFPNIGSRLVKIRGHKLLTADCVADEAQKLQFCIARIENSQRTEVGAVPPKKTESCSLPCPLCKVYGGKCPSDDFTWGCDDCGQTLAFVKEENATMTHFYCACGATPVEEFSFRCNDVDAHGKKFKHFASKIALDNELKRMNNKGFLNILLLGETGVGKSTLINAIVNYLKHPTFEEALQADEIKSVIPARFCTEEYDDNGKCVQKEVVIGEMSKDECLEAGKSQTKWPNAYITPSKVGYKIRLIDAPGILDTGGPEEDDWNLHKTLSFISTLPELHAICILLKPNSTRSSLAFKYCINGLLTYLHKNAIENIFFMCTNARGSNYRMGKTRELLQKILTPIEAALKVPELLCKNRIYCLDNEAFEHLCLIKKANVRYSDESMADFSRSWIRSEQELQRMFKYVSTSVVPHRIWDTVSLNKAYRTIVDLTRPLAAISQQIQDNLSRIKDHKESISRGEQEKTSESILHTVQFVPLNHPRTVCTSDRCTEAIKTPAEQIKLHRRHCHAHCYLENIIPGDMPNESLKNCAAMGGKDKCNQCGCDWSVHIHVVFDEVVVPIDFDKAKWKLLADKRVTLSTLEAYRLQMLDERKKIYSKAAFFCSFLKTWALKPYNDSMEEYILLYIKDGKRFVAESDGEADRKLQMEKLEGLEESLRLYKEQKELIDNANANDSTGPKVIKAEDVTECFDELCKLDLFGKSIKQMYEVQQKKREDNQKVYTEEEAGTEFMPRPSRNGMPGNRVEQYLNELEQQSFLNACAKKQRETELLQERQRIEQQKQRQQYNAKPRRYKGKSSVKTGKKLRGKTSRGCKANNPQMAGGSAGFRQQPESTVGAFLRKIPVVGSVYSYVRSSPAQPQQLQQQQQLESCSSSGINESRSNNNRHDGRAPPIGNQNQRHFGQRPMERQ</sequence>
<feature type="region of interest" description="Disordered" evidence="2">
    <location>
        <begin position="1618"/>
        <end position="1672"/>
    </location>
</feature>
<name>A0A183CF25_GLOPA</name>
<accession>A0A183CF25</accession>
<dbReference type="PANTHER" id="PTHR32046">
    <property type="entry name" value="G DOMAIN-CONTAINING PROTEIN"/>
    <property type="match status" value="1"/>
</dbReference>
<dbReference type="Gene3D" id="3.40.50.300">
    <property type="entry name" value="P-loop containing nucleotide triphosphate hydrolases"/>
    <property type="match status" value="1"/>
</dbReference>
<keyword evidence="4" id="KW-1185">Reference proteome</keyword>
<reference evidence="5" key="2">
    <citation type="submission" date="2016-06" db="UniProtKB">
        <authorList>
            <consortium name="WormBaseParasite"/>
        </authorList>
    </citation>
    <scope>IDENTIFICATION</scope>
</reference>